<dbReference type="EMBL" id="CAICTM010002808">
    <property type="protein sequence ID" value="CAB9530262.1"/>
    <property type="molecule type" value="Genomic_DNA"/>
</dbReference>
<reference evidence="1" key="1">
    <citation type="submission" date="2020-06" db="EMBL/GenBank/DDBJ databases">
        <authorList>
            <consortium name="Plant Systems Biology data submission"/>
        </authorList>
    </citation>
    <scope>NUCLEOTIDE SEQUENCE</scope>
    <source>
        <strain evidence="1">D6</strain>
    </source>
</reference>
<evidence type="ECO:0000313" key="1">
    <source>
        <dbReference type="EMBL" id="CAB9530262.1"/>
    </source>
</evidence>
<proteinExistence type="predicted"/>
<keyword evidence="2" id="KW-1185">Reference proteome</keyword>
<dbReference type="AlphaFoldDB" id="A0A9N8HYD6"/>
<gene>
    <name evidence="1" type="ORF">SEMRO_2810_G337591.1</name>
</gene>
<evidence type="ECO:0000313" key="2">
    <source>
        <dbReference type="Proteomes" id="UP001153069"/>
    </source>
</evidence>
<name>A0A9N8HYD6_9STRA</name>
<organism evidence="1 2">
    <name type="scientific">Seminavis robusta</name>
    <dbReference type="NCBI Taxonomy" id="568900"/>
    <lineage>
        <taxon>Eukaryota</taxon>
        <taxon>Sar</taxon>
        <taxon>Stramenopiles</taxon>
        <taxon>Ochrophyta</taxon>
        <taxon>Bacillariophyta</taxon>
        <taxon>Bacillariophyceae</taxon>
        <taxon>Bacillariophycidae</taxon>
        <taxon>Naviculales</taxon>
        <taxon>Naviculaceae</taxon>
        <taxon>Seminavis</taxon>
    </lineage>
</organism>
<protein>
    <submittedName>
        <fullName evidence="1">Uncharacterized protein</fullName>
    </submittedName>
</protein>
<dbReference type="Proteomes" id="UP001153069">
    <property type="component" value="Unassembled WGS sequence"/>
</dbReference>
<comment type="caution">
    <text evidence="1">The sequence shown here is derived from an EMBL/GenBank/DDBJ whole genome shotgun (WGS) entry which is preliminary data.</text>
</comment>
<accession>A0A9N8HYD6</accession>
<sequence>MLQYRAKRRPFVISLTATNDTTLLLSRTFADVSVLLSVCQSSRETVLKQPCFDVDTFFDFEVVLPKSCRRKETVALWPKKEKESQFHSTQRTNNFFDKRQTSSTTKQCITMTLLTYRPLFGQQPTATASSSPSIVLRRFILEQGNGQFLTWAKQPLISILPFLRQKKQCRFTMRKKV</sequence>